<dbReference type="PANTHER" id="PTHR15462:SF8">
    <property type="entry name" value="SERINE PROTEASE"/>
    <property type="match status" value="1"/>
</dbReference>
<name>A0ABQ8R7I9_FUSEQ</name>
<accession>A0ABQ8R7I9</accession>
<keyword evidence="1" id="KW-0732">Signal</keyword>
<dbReference type="InterPro" id="IPR043504">
    <property type="entry name" value="Peptidase_S1_PA_chymotrypsin"/>
</dbReference>
<comment type="caution">
    <text evidence="3">The sequence shown here is derived from an EMBL/GenBank/DDBJ whole genome shotgun (WGS) entry which is preliminary data.</text>
</comment>
<feature type="domain" description="Peptidase S1" evidence="2">
    <location>
        <begin position="66"/>
        <end position="169"/>
    </location>
</feature>
<organism evidence="3 4">
    <name type="scientific">Fusarium equiseti</name>
    <name type="common">Fusarium scirpi</name>
    <dbReference type="NCBI Taxonomy" id="61235"/>
    <lineage>
        <taxon>Eukaryota</taxon>
        <taxon>Fungi</taxon>
        <taxon>Dikarya</taxon>
        <taxon>Ascomycota</taxon>
        <taxon>Pezizomycotina</taxon>
        <taxon>Sordariomycetes</taxon>
        <taxon>Hypocreomycetidae</taxon>
        <taxon>Hypocreales</taxon>
        <taxon>Nectriaceae</taxon>
        <taxon>Fusarium</taxon>
        <taxon>Fusarium incarnatum-equiseti species complex</taxon>
    </lineage>
</organism>
<proteinExistence type="predicted"/>
<reference evidence="3" key="1">
    <citation type="submission" date="2022-09" db="EMBL/GenBank/DDBJ databases">
        <title>Fusarium specimens isolated from Avocado Roots.</title>
        <authorList>
            <person name="Stajich J."/>
            <person name="Roper C."/>
            <person name="Heimlech-Rivalta G."/>
        </authorList>
    </citation>
    <scope>NUCLEOTIDE SEQUENCE</scope>
    <source>
        <strain evidence="3">CF00095</strain>
    </source>
</reference>
<dbReference type="PANTHER" id="PTHR15462">
    <property type="entry name" value="SERINE PROTEASE"/>
    <property type="match status" value="1"/>
</dbReference>
<evidence type="ECO:0000313" key="4">
    <source>
        <dbReference type="Proteomes" id="UP001152024"/>
    </source>
</evidence>
<protein>
    <recommendedName>
        <fullName evidence="2">Peptidase S1 domain-containing protein</fullName>
    </recommendedName>
</protein>
<keyword evidence="4" id="KW-1185">Reference proteome</keyword>
<dbReference type="Gene3D" id="2.40.10.10">
    <property type="entry name" value="Trypsin-like serine proteases"/>
    <property type="match status" value="1"/>
</dbReference>
<dbReference type="EMBL" id="JAOQBH010000011">
    <property type="protein sequence ID" value="KAJ4128864.1"/>
    <property type="molecule type" value="Genomic_DNA"/>
</dbReference>
<sequence>MSSEMTYGIWSLRVDKSKPTLKALIDSPLYDAKGNITTPVVDNGNRNVNLQIKFEDQEKGASHWSEATGWLVRPDLVVTAGHATFDHDYGRGKAVEVVAYVGHDGKKSITDPSVHVRKGVQVITPKGWIDGDTRRQRDVAFIKLDQPFTDITPFLYAATPDGDHPPVGDIGYPGDRDSDQTAAQMYDSWNGETYGLRIDSGGQHSVSSAPQISLGGIMKAMDGSGTAVETVEGIDYIHIRDPDSA</sequence>
<evidence type="ECO:0000259" key="2">
    <source>
        <dbReference type="Pfam" id="PF00089"/>
    </source>
</evidence>
<dbReference type="InterPro" id="IPR050966">
    <property type="entry name" value="Glutamyl_endopeptidase"/>
</dbReference>
<evidence type="ECO:0000313" key="3">
    <source>
        <dbReference type="EMBL" id="KAJ4128864.1"/>
    </source>
</evidence>
<dbReference type="SUPFAM" id="SSF50494">
    <property type="entry name" value="Trypsin-like serine proteases"/>
    <property type="match status" value="1"/>
</dbReference>
<gene>
    <name evidence="3" type="ORF">NW768_007386</name>
</gene>
<dbReference type="Pfam" id="PF00089">
    <property type="entry name" value="Trypsin"/>
    <property type="match status" value="1"/>
</dbReference>
<dbReference type="InterPro" id="IPR009003">
    <property type="entry name" value="Peptidase_S1_PA"/>
</dbReference>
<dbReference type="InterPro" id="IPR001254">
    <property type="entry name" value="Trypsin_dom"/>
</dbReference>
<evidence type="ECO:0000256" key="1">
    <source>
        <dbReference type="ARBA" id="ARBA00022729"/>
    </source>
</evidence>
<dbReference type="Proteomes" id="UP001152024">
    <property type="component" value="Unassembled WGS sequence"/>
</dbReference>